<keyword evidence="6" id="KW-1185">Reference proteome</keyword>
<keyword evidence="1 5" id="KW-0808">Transferase</keyword>
<evidence type="ECO:0000256" key="3">
    <source>
        <dbReference type="SAM" id="MobiDB-lite"/>
    </source>
</evidence>
<dbReference type="CDD" id="cd01449">
    <property type="entry name" value="TST_Repeat_2"/>
    <property type="match status" value="1"/>
</dbReference>
<dbReference type="SMART" id="SM00450">
    <property type="entry name" value="RHOD"/>
    <property type="match status" value="2"/>
</dbReference>
<dbReference type="Proteomes" id="UP001601197">
    <property type="component" value="Unassembled WGS sequence"/>
</dbReference>
<dbReference type="InterPro" id="IPR045078">
    <property type="entry name" value="TST/MPST-like"/>
</dbReference>
<evidence type="ECO:0000313" key="6">
    <source>
        <dbReference type="Proteomes" id="UP001601197"/>
    </source>
</evidence>
<organism evidence="5 6">
    <name type="scientific">Streptomyces kebangsaanensis</name>
    <dbReference type="NCBI Taxonomy" id="864058"/>
    <lineage>
        <taxon>Bacteria</taxon>
        <taxon>Bacillati</taxon>
        <taxon>Actinomycetota</taxon>
        <taxon>Actinomycetes</taxon>
        <taxon>Kitasatosporales</taxon>
        <taxon>Streptomycetaceae</taxon>
        <taxon>Streptomyces</taxon>
    </lineage>
</organism>
<dbReference type="EMBL" id="JBIAFJ010000013">
    <property type="protein sequence ID" value="MFE9171182.1"/>
    <property type="molecule type" value="Genomic_DNA"/>
</dbReference>
<dbReference type="GO" id="GO:0016740">
    <property type="term" value="F:transferase activity"/>
    <property type="evidence" value="ECO:0007669"/>
    <property type="project" value="UniProtKB-KW"/>
</dbReference>
<dbReference type="InterPro" id="IPR036873">
    <property type="entry name" value="Rhodanese-like_dom_sf"/>
</dbReference>
<dbReference type="SUPFAM" id="SSF52821">
    <property type="entry name" value="Rhodanese/Cell cycle control phosphatase"/>
    <property type="match status" value="2"/>
</dbReference>
<dbReference type="Gene3D" id="3.40.250.10">
    <property type="entry name" value="Rhodanese-like domain"/>
    <property type="match status" value="2"/>
</dbReference>
<feature type="domain" description="Rhodanese" evidence="4">
    <location>
        <begin position="173"/>
        <end position="274"/>
    </location>
</feature>
<reference evidence="5 6" key="1">
    <citation type="submission" date="2024-10" db="EMBL/GenBank/DDBJ databases">
        <title>The Natural Products Discovery Center: Release of the First 8490 Sequenced Strains for Exploring Actinobacteria Biosynthetic Diversity.</title>
        <authorList>
            <person name="Kalkreuter E."/>
            <person name="Kautsar S.A."/>
            <person name="Yang D."/>
            <person name="Bader C.D."/>
            <person name="Teijaro C.N."/>
            <person name="Fluegel L."/>
            <person name="Davis C.M."/>
            <person name="Simpson J.R."/>
            <person name="Lauterbach L."/>
            <person name="Steele A.D."/>
            <person name="Gui C."/>
            <person name="Meng S."/>
            <person name="Li G."/>
            <person name="Viehrig K."/>
            <person name="Ye F."/>
            <person name="Su P."/>
            <person name="Kiefer A.F."/>
            <person name="Nichols A."/>
            <person name="Cepeda A.J."/>
            <person name="Yan W."/>
            <person name="Fan B."/>
            <person name="Jiang Y."/>
            <person name="Adhikari A."/>
            <person name="Zheng C.-J."/>
            <person name="Schuster L."/>
            <person name="Cowan T.M."/>
            <person name="Smanski M.J."/>
            <person name="Chevrette M.G."/>
            <person name="De Carvalho L.P.S."/>
            <person name="Shen B."/>
        </authorList>
    </citation>
    <scope>NUCLEOTIDE SEQUENCE [LARGE SCALE GENOMIC DNA]</scope>
    <source>
        <strain evidence="5 6">NPDC007147</strain>
    </source>
</reference>
<accession>A0ABW6KVD5</accession>
<dbReference type="RefSeq" id="WP_388347918.1">
    <property type="nucleotide sequence ID" value="NZ_JBIAFJ010000013.1"/>
</dbReference>
<feature type="region of interest" description="Disordered" evidence="3">
    <location>
        <begin position="268"/>
        <end position="326"/>
    </location>
</feature>
<evidence type="ECO:0000256" key="1">
    <source>
        <dbReference type="ARBA" id="ARBA00022679"/>
    </source>
</evidence>
<dbReference type="PROSITE" id="PS50206">
    <property type="entry name" value="RHODANESE_3"/>
    <property type="match status" value="2"/>
</dbReference>
<dbReference type="Pfam" id="PF00581">
    <property type="entry name" value="Rhodanese"/>
    <property type="match status" value="2"/>
</dbReference>
<dbReference type="CDD" id="cd01448">
    <property type="entry name" value="TST_Repeat_1"/>
    <property type="match status" value="1"/>
</dbReference>
<protein>
    <submittedName>
        <fullName evidence="5">Sulfurtransferase</fullName>
        <ecNumber evidence="5">2.8.1.-</ecNumber>
    </submittedName>
</protein>
<evidence type="ECO:0000256" key="2">
    <source>
        <dbReference type="ARBA" id="ARBA00022737"/>
    </source>
</evidence>
<dbReference type="EC" id="2.8.1.-" evidence="5"/>
<dbReference type="InterPro" id="IPR001763">
    <property type="entry name" value="Rhodanese-like_dom"/>
</dbReference>
<gene>
    <name evidence="5" type="ORF">ACFYNZ_16950</name>
</gene>
<keyword evidence="2" id="KW-0677">Repeat</keyword>
<dbReference type="PANTHER" id="PTHR11364">
    <property type="entry name" value="THIOSULFATE SULFERTANSFERASE"/>
    <property type="match status" value="1"/>
</dbReference>
<comment type="caution">
    <text evidence="5">The sequence shown here is derived from an EMBL/GenBank/DDBJ whole genome shotgun (WGS) entry which is preliminary data.</text>
</comment>
<name>A0ABW6KVD5_9ACTN</name>
<evidence type="ECO:0000259" key="4">
    <source>
        <dbReference type="PROSITE" id="PS50206"/>
    </source>
</evidence>
<evidence type="ECO:0000313" key="5">
    <source>
        <dbReference type="EMBL" id="MFE9171182.1"/>
    </source>
</evidence>
<proteinExistence type="predicted"/>
<feature type="domain" description="Rhodanese" evidence="4">
    <location>
        <begin position="33"/>
        <end position="132"/>
    </location>
</feature>
<sequence>MPDSRPLDPAIRMLDATTFLTQPEGDGHYGVEPGRQAYEKAHVPGAVFADLLNDLADPDAVTTFTTLDSGTFAARLGALGVGPGTHVVVHDQGPNIWATGLWWNLRYEGFDGVSVLNGGLPARTRAGHEARSGVESNEPAVFTARRRPELHADKDAVLAAIEDPGARLVNSLDRPTFAGTRQTYARPGRVPSSTNVPFPDLADSDGLFRGPDEVRGLFADAGALDESRKVITYCGSGIAATGLAFQPAVLGRPDVAVYDGSLTEWAADPALPSRSTDPAHPASPDPNRPGRPAGQPGAHRASAGEAGGPSSVTSAPWAARRGWGGR</sequence>
<dbReference type="PANTHER" id="PTHR11364:SF27">
    <property type="entry name" value="SULFURTRANSFERASE"/>
    <property type="match status" value="1"/>
</dbReference>